<evidence type="ECO:0000313" key="1">
    <source>
        <dbReference type="EMBL" id="OGZ12342.1"/>
    </source>
</evidence>
<organism evidence="1 2">
    <name type="scientific">Candidatus Lloydbacteria bacterium RIFCSPHIGHO2_02_FULL_54_17</name>
    <dbReference type="NCBI Taxonomy" id="1798664"/>
    <lineage>
        <taxon>Bacteria</taxon>
        <taxon>Candidatus Lloydiibacteriota</taxon>
    </lineage>
</organism>
<gene>
    <name evidence="1" type="ORF">A3C93_03450</name>
</gene>
<accession>A0A1G2DFX8</accession>
<dbReference type="AlphaFoldDB" id="A0A1G2DFX8"/>
<reference evidence="1 2" key="1">
    <citation type="journal article" date="2016" name="Nat. Commun.">
        <title>Thousands of microbial genomes shed light on interconnected biogeochemical processes in an aquifer system.</title>
        <authorList>
            <person name="Anantharaman K."/>
            <person name="Brown C.T."/>
            <person name="Hug L.A."/>
            <person name="Sharon I."/>
            <person name="Castelle C.J."/>
            <person name="Probst A.J."/>
            <person name="Thomas B.C."/>
            <person name="Singh A."/>
            <person name="Wilkins M.J."/>
            <person name="Karaoz U."/>
            <person name="Brodie E.L."/>
            <person name="Williams K.H."/>
            <person name="Hubbard S.S."/>
            <person name="Banfield J.F."/>
        </authorList>
    </citation>
    <scope>NUCLEOTIDE SEQUENCE [LARGE SCALE GENOMIC DNA]</scope>
</reference>
<protein>
    <submittedName>
        <fullName evidence="1">Uncharacterized protein</fullName>
    </submittedName>
</protein>
<sequence>MKKVYFAHPINTYGTPLEVELLALVKEKWPHHEVVNPSDQVHIDKVAELKKDDPKANVMPYFEALTASCDELVALPFADNMWGAGVWAEAEKMLAKGGWVWVIHPDSRKVTYVPKLLPELKLSVDETRARIRNPDGTSKPYA</sequence>
<proteinExistence type="predicted"/>
<name>A0A1G2DFX8_9BACT</name>
<dbReference type="EMBL" id="MHLO01000020">
    <property type="protein sequence ID" value="OGZ12342.1"/>
    <property type="molecule type" value="Genomic_DNA"/>
</dbReference>
<comment type="caution">
    <text evidence="1">The sequence shown here is derived from an EMBL/GenBank/DDBJ whole genome shotgun (WGS) entry which is preliminary data.</text>
</comment>
<evidence type="ECO:0000313" key="2">
    <source>
        <dbReference type="Proteomes" id="UP000178636"/>
    </source>
</evidence>
<dbReference type="Proteomes" id="UP000178636">
    <property type="component" value="Unassembled WGS sequence"/>
</dbReference>
<dbReference type="STRING" id="1798664.A3C93_03450"/>